<feature type="non-terminal residue" evidence="1">
    <location>
        <position position="1"/>
    </location>
</feature>
<dbReference type="AlphaFoldDB" id="A0A7J9KE03"/>
<reference evidence="1 2" key="1">
    <citation type="journal article" date="2019" name="Genome Biol. Evol.">
        <title>Insights into the evolution of the New World diploid cottons (Gossypium, subgenus Houzingenia) based on genome sequencing.</title>
        <authorList>
            <person name="Grover C.E."/>
            <person name="Arick M.A. 2nd"/>
            <person name="Thrash A."/>
            <person name="Conover J.L."/>
            <person name="Sanders W.S."/>
            <person name="Peterson D.G."/>
            <person name="Frelichowski J.E."/>
            <person name="Scheffler J.A."/>
            <person name="Scheffler B.E."/>
            <person name="Wendel J.F."/>
        </authorList>
    </citation>
    <scope>NUCLEOTIDE SEQUENCE [LARGE SCALE GENOMIC DNA]</scope>
    <source>
        <strain evidence="1">6</strain>
        <tissue evidence="1">Leaf</tissue>
    </source>
</reference>
<evidence type="ECO:0000313" key="2">
    <source>
        <dbReference type="Proteomes" id="UP000593575"/>
    </source>
</evidence>
<gene>
    <name evidence="1" type="ORF">Goarm_022819</name>
</gene>
<keyword evidence="2" id="KW-1185">Reference proteome</keyword>
<comment type="caution">
    <text evidence="1">The sequence shown here is derived from an EMBL/GenBank/DDBJ whole genome shotgun (WGS) entry which is preliminary data.</text>
</comment>
<sequence length="135" mass="16546">MSEPDCAIIKQDDSVYYGVLMISGKEISSTFLPFKDEEKGLELYTHLVERHDNWILSCHHLVRYQDEWLVALEYSKNIVTYFREKMERPVDKFHFIINLDHMMKREEIWWRNLYKCLNIFQKKYSYDWVLAVKRD</sequence>
<name>A0A7J9KE03_9ROSI</name>
<dbReference type="EMBL" id="JABFAE010278274">
    <property type="protein sequence ID" value="MBA0844702.1"/>
    <property type="molecule type" value="Genomic_DNA"/>
</dbReference>
<dbReference type="Proteomes" id="UP000593575">
    <property type="component" value="Unassembled WGS sequence"/>
</dbReference>
<evidence type="ECO:0000313" key="1">
    <source>
        <dbReference type="EMBL" id="MBA0844702.1"/>
    </source>
</evidence>
<accession>A0A7J9KE03</accession>
<organism evidence="1 2">
    <name type="scientific">Gossypium armourianum</name>
    <dbReference type="NCBI Taxonomy" id="34283"/>
    <lineage>
        <taxon>Eukaryota</taxon>
        <taxon>Viridiplantae</taxon>
        <taxon>Streptophyta</taxon>
        <taxon>Embryophyta</taxon>
        <taxon>Tracheophyta</taxon>
        <taxon>Spermatophyta</taxon>
        <taxon>Magnoliopsida</taxon>
        <taxon>eudicotyledons</taxon>
        <taxon>Gunneridae</taxon>
        <taxon>Pentapetalae</taxon>
        <taxon>rosids</taxon>
        <taxon>malvids</taxon>
        <taxon>Malvales</taxon>
        <taxon>Malvaceae</taxon>
        <taxon>Malvoideae</taxon>
        <taxon>Gossypium</taxon>
    </lineage>
</organism>
<protein>
    <submittedName>
        <fullName evidence="1">Uncharacterized protein</fullName>
    </submittedName>
</protein>
<proteinExistence type="predicted"/>